<dbReference type="SMART" id="SM00575">
    <property type="entry name" value="ZnF_PMZ"/>
    <property type="match status" value="1"/>
</dbReference>
<evidence type="ECO:0000313" key="7">
    <source>
        <dbReference type="EMBL" id="KAJ8767981.1"/>
    </source>
</evidence>
<dbReference type="PROSITE" id="PS50966">
    <property type="entry name" value="ZF_SWIM"/>
    <property type="match status" value="1"/>
</dbReference>
<dbReference type="Pfam" id="PF10551">
    <property type="entry name" value="MULE"/>
    <property type="match status" value="1"/>
</dbReference>
<reference evidence="7 8" key="1">
    <citation type="submission" date="2021-09" db="EMBL/GenBank/DDBJ databases">
        <title>Genomic insights and catalytic innovation underlie evolution of tropane alkaloids biosynthesis.</title>
        <authorList>
            <person name="Wang Y.-J."/>
            <person name="Tian T."/>
            <person name="Huang J.-P."/>
            <person name="Huang S.-X."/>
        </authorList>
    </citation>
    <scope>NUCLEOTIDE SEQUENCE [LARGE SCALE GENOMIC DNA]</scope>
    <source>
        <strain evidence="7">KIB-2018</strain>
        <tissue evidence="7">Leaf</tissue>
    </source>
</reference>
<dbReference type="PANTHER" id="PTHR31973">
    <property type="entry name" value="POLYPROTEIN, PUTATIVE-RELATED"/>
    <property type="match status" value="1"/>
</dbReference>
<keyword evidence="1" id="KW-0479">Metal-binding</keyword>
<feature type="region of interest" description="Disordered" evidence="5">
    <location>
        <begin position="197"/>
        <end position="226"/>
    </location>
</feature>
<dbReference type="SUPFAM" id="SSF54277">
    <property type="entry name" value="CAD &amp; PB1 domains"/>
    <property type="match status" value="1"/>
</dbReference>
<accession>A0AAV8TM40</accession>
<dbReference type="PANTHER" id="PTHR31973:SF149">
    <property type="entry name" value="SWIM-TYPE DOMAIN-CONTAINING PROTEIN"/>
    <property type="match status" value="1"/>
</dbReference>
<dbReference type="InterPro" id="IPR018289">
    <property type="entry name" value="MULE_transposase_dom"/>
</dbReference>
<evidence type="ECO:0000259" key="6">
    <source>
        <dbReference type="PROSITE" id="PS50966"/>
    </source>
</evidence>
<feature type="region of interest" description="Disordered" evidence="5">
    <location>
        <begin position="141"/>
        <end position="166"/>
    </location>
</feature>
<organism evidence="7 8">
    <name type="scientific">Erythroxylum novogranatense</name>
    <dbReference type="NCBI Taxonomy" id="1862640"/>
    <lineage>
        <taxon>Eukaryota</taxon>
        <taxon>Viridiplantae</taxon>
        <taxon>Streptophyta</taxon>
        <taxon>Embryophyta</taxon>
        <taxon>Tracheophyta</taxon>
        <taxon>Spermatophyta</taxon>
        <taxon>Magnoliopsida</taxon>
        <taxon>eudicotyledons</taxon>
        <taxon>Gunneridae</taxon>
        <taxon>Pentapetalae</taxon>
        <taxon>rosids</taxon>
        <taxon>fabids</taxon>
        <taxon>Malpighiales</taxon>
        <taxon>Erythroxylaceae</taxon>
        <taxon>Erythroxylum</taxon>
    </lineage>
</organism>
<dbReference type="Pfam" id="PF03108">
    <property type="entry name" value="DBD_Tnp_Mut"/>
    <property type="match status" value="1"/>
</dbReference>
<sequence length="886" mass="100264">MPREKLILICQYGGEFATNDDGSLLYDGGEAHALDINSETSFDDLKIKMAEMCNLEFKSLSLKYFLPGNKRTLITLSNEKHLKRMLDFHRESVTADIFVAGREVLNHDAYCLHSRSDDGIKPAETVTVNVASQMATATPVRTFSKPKPSTPRVVTDSNATSNLPVSSPDSLYDVNVMLQIPSGLAINLKQSPASAVNNDPGAFSAENHTAEPSNPHTMGFDMSDTPADTVKKRRRTASWKMGANGPIVVSIADDSRIEDVSKCIPLKMTTPSHDVSDIVETQLAILPWIDSTQSPNGVNTKKVSSEIALWKDGITGVGQEFKSVAEFREVLQKYAIAHHFVYKLKKNDTNRATGVCSMDGCPWKIHATWVPSEQVFRIKKMDKPHTCGGKSWKAAYPAKNWLVSIIKDRLRENPRHKPKDISNGIYRDFGIELNYTQVWRGMEEARGQLQGSYKEAYSQLPWFCDKVVEANPNSLAKLVINDENRFQRLFVSFQASVYGFLNGCRPLLFLDSTNFMSKYHEVLLMATALDGDDGLFPVSFAVVDVENDDNWHWFLEQLRSALPTLQPITFITDKEKGLLKLVLQVFENAYCGYSIYYLLDNFQRNLKGPFHADGRGALPGLFQAAASAARIDDFRMLTEQIKRISPKAQDWLAEVEPANWTNALFKGESYHHIITDVAEFYSQWIEEAQELPIIQKLETLWCRVMELINKRQIDSNIWPTKLIPSKERKLREETQKSCDLRVFLSSDSLFEVHEKDIVNVVDIEKSDCSCLRWKMIGLPCSHAIAVFNCKGWSAYDHCSEYFTVDRYLLTYSKSINPVLETLNPQGEKGSALKVRNVLPPNTPRPSQHDEKRRRLQRELKRVMSCSRCKGEGHNKATCKETLYNPL</sequence>
<dbReference type="EMBL" id="JAIWQS010000004">
    <property type="protein sequence ID" value="KAJ8767981.1"/>
    <property type="molecule type" value="Genomic_DNA"/>
</dbReference>
<name>A0AAV8TM40_9ROSI</name>
<comment type="caution">
    <text evidence="7">The sequence shown here is derived from an EMBL/GenBank/DDBJ whole genome shotgun (WGS) entry which is preliminary data.</text>
</comment>
<dbReference type="GO" id="GO:0008270">
    <property type="term" value="F:zinc ion binding"/>
    <property type="evidence" value="ECO:0007669"/>
    <property type="project" value="UniProtKB-KW"/>
</dbReference>
<dbReference type="InterPro" id="IPR000270">
    <property type="entry name" value="PB1_dom"/>
</dbReference>
<evidence type="ECO:0000256" key="2">
    <source>
        <dbReference type="ARBA" id="ARBA00022771"/>
    </source>
</evidence>
<feature type="compositionally biased region" description="Polar residues" evidence="5">
    <location>
        <begin position="155"/>
        <end position="166"/>
    </location>
</feature>
<feature type="domain" description="SWIM-type" evidence="6">
    <location>
        <begin position="759"/>
        <end position="791"/>
    </location>
</feature>
<dbReference type="AlphaFoldDB" id="A0AAV8TM40"/>
<dbReference type="Proteomes" id="UP001159364">
    <property type="component" value="Linkage Group LG04"/>
</dbReference>
<dbReference type="InterPro" id="IPR004332">
    <property type="entry name" value="Transposase_MuDR"/>
</dbReference>
<dbReference type="Pfam" id="PF04434">
    <property type="entry name" value="SWIM"/>
    <property type="match status" value="1"/>
</dbReference>
<evidence type="ECO:0000256" key="1">
    <source>
        <dbReference type="ARBA" id="ARBA00022723"/>
    </source>
</evidence>
<keyword evidence="8" id="KW-1185">Reference proteome</keyword>
<evidence type="ECO:0000313" key="8">
    <source>
        <dbReference type="Proteomes" id="UP001159364"/>
    </source>
</evidence>
<dbReference type="InterPro" id="IPR007527">
    <property type="entry name" value="Znf_SWIM"/>
</dbReference>
<evidence type="ECO:0000256" key="5">
    <source>
        <dbReference type="SAM" id="MobiDB-lite"/>
    </source>
</evidence>
<keyword evidence="3" id="KW-0862">Zinc</keyword>
<evidence type="ECO:0000256" key="4">
    <source>
        <dbReference type="PROSITE-ProRule" id="PRU00325"/>
    </source>
</evidence>
<proteinExistence type="predicted"/>
<gene>
    <name evidence="7" type="ORF">K2173_020921</name>
</gene>
<keyword evidence="2 4" id="KW-0863">Zinc-finger</keyword>
<dbReference type="Pfam" id="PF00564">
    <property type="entry name" value="PB1"/>
    <property type="match status" value="1"/>
</dbReference>
<feature type="compositionally biased region" description="Polar residues" evidence="5">
    <location>
        <begin position="206"/>
        <end position="216"/>
    </location>
</feature>
<dbReference type="InterPro" id="IPR006564">
    <property type="entry name" value="Znf_PMZ"/>
</dbReference>
<dbReference type="SMART" id="SM00666">
    <property type="entry name" value="PB1"/>
    <property type="match status" value="1"/>
</dbReference>
<protein>
    <recommendedName>
        <fullName evidence="6">SWIM-type domain-containing protein</fullName>
    </recommendedName>
</protein>
<evidence type="ECO:0000256" key="3">
    <source>
        <dbReference type="ARBA" id="ARBA00022833"/>
    </source>
</evidence>